<evidence type="ECO:0000256" key="3">
    <source>
        <dbReference type="ARBA" id="ARBA00022691"/>
    </source>
</evidence>
<dbReference type="SUPFAM" id="SSF53335">
    <property type="entry name" value="S-adenosyl-L-methionine-dependent methyltransferases"/>
    <property type="match status" value="1"/>
</dbReference>
<reference evidence="7 8" key="1">
    <citation type="submission" date="2024-07" db="EMBL/GenBank/DDBJ databases">
        <title>Section-level genome sequencing and comparative genomics of Aspergillus sections Usti and Cavernicolus.</title>
        <authorList>
            <consortium name="Lawrence Berkeley National Laboratory"/>
            <person name="Nybo J.L."/>
            <person name="Vesth T.C."/>
            <person name="Theobald S."/>
            <person name="Frisvad J.C."/>
            <person name="Larsen T.O."/>
            <person name="Kjaerboelling I."/>
            <person name="Rothschild-Mancinelli K."/>
            <person name="Lyhne E.K."/>
            <person name="Kogle M.E."/>
            <person name="Barry K."/>
            <person name="Clum A."/>
            <person name="Na H."/>
            <person name="Ledsgaard L."/>
            <person name="Lin J."/>
            <person name="Lipzen A."/>
            <person name="Kuo A."/>
            <person name="Riley R."/>
            <person name="Mondo S."/>
            <person name="Labutti K."/>
            <person name="Haridas S."/>
            <person name="Pangalinan J."/>
            <person name="Salamov A.A."/>
            <person name="Simmons B.A."/>
            <person name="Magnuson J.K."/>
            <person name="Chen J."/>
            <person name="Drula E."/>
            <person name="Henrissat B."/>
            <person name="Wiebenga A."/>
            <person name="Lubbers R.J."/>
            <person name="Gomes A.C."/>
            <person name="Makela M.R."/>
            <person name="Stajich J."/>
            <person name="Grigoriev I.V."/>
            <person name="Mortensen U.H."/>
            <person name="De Vries R.P."/>
            <person name="Baker S.E."/>
            <person name="Andersen M.R."/>
        </authorList>
    </citation>
    <scope>NUCLEOTIDE SEQUENCE [LARGE SCALE GENOMIC DNA]</scope>
    <source>
        <strain evidence="7 8">CBS 209.92</strain>
    </source>
</reference>
<keyword evidence="2" id="KW-0808">Transferase</keyword>
<dbReference type="PROSITE" id="PS51683">
    <property type="entry name" value="SAM_OMT_II"/>
    <property type="match status" value="1"/>
</dbReference>
<evidence type="ECO:0000259" key="5">
    <source>
        <dbReference type="Pfam" id="PF00891"/>
    </source>
</evidence>
<evidence type="ECO:0000256" key="1">
    <source>
        <dbReference type="ARBA" id="ARBA00022603"/>
    </source>
</evidence>
<name>A0ABR4G8V9_9EURO</name>
<organism evidence="7 8">
    <name type="scientific">Aspergillus keveii</name>
    <dbReference type="NCBI Taxonomy" id="714993"/>
    <lineage>
        <taxon>Eukaryota</taxon>
        <taxon>Fungi</taxon>
        <taxon>Dikarya</taxon>
        <taxon>Ascomycota</taxon>
        <taxon>Pezizomycotina</taxon>
        <taxon>Eurotiomycetes</taxon>
        <taxon>Eurotiomycetidae</taxon>
        <taxon>Eurotiales</taxon>
        <taxon>Aspergillaceae</taxon>
        <taxon>Aspergillus</taxon>
        <taxon>Aspergillus subgen. Nidulantes</taxon>
    </lineage>
</organism>
<evidence type="ECO:0000259" key="6">
    <source>
        <dbReference type="Pfam" id="PF20150"/>
    </source>
</evidence>
<dbReference type="InterPro" id="IPR036390">
    <property type="entry name" value="WH_DNA-bd_sf"/>
</dbReference>
<gene>
    <name evidence="7" type="ORF">BJX66DRAFT_337016</name>
</gene>
<feature type="region of interest" description="Disordered" evidence="4">
    <location>
        <begin position="290"/>
        <end position="309"/>
    </location>
</feature>
<feature type="domain" description="O-methyltransferase C-terminal" evidence="5">
    <location>
        <begin position="394"/>
        <end position="460"/>
    </location>
</feature>
<dbReference type="InterPro" id="IPR045518">
    <property type="entry name" value="2EXR"/>
</dbReference>
<keyword evidence="8" id="KW-1185">Reference proteome</keyword>
<keyword evidence="1" id="KW-0489">Methyltransferase</keyword>
<feature type="compositionally biased region" description="Basic and acidic residues" evidence="4">
    <location>
        <begin position="291"/>
        <end position="302"/>
    </location>
</feature>
<dbReference type="Gene3D" id="3.40.50.150">
    <property type="entry name" value="Vaccinia Virus protein VP39"/>
    <property type="match status" value="1"/>
</dbReference>
<sequence length="686" mass="75498">MTFAAPSMTITQRAAAIFQATTSLSNQLAQAGCPEPSFDHGLPALLQGSKDESANAVELKDRLVQMLDELKALLMEPASFLTPELQLPTLSTHPIIRLGIAAAFPEEGTTVSALAASLHLPETLVRRLLSHSATYHIYQEAAPDFFVHTAASRLLAGNAGVRDWVRIGCEELLPATFRISDALLRYPGSEEPEHCGWSLANNTTLPIFHALAQDESRSEDNSNTTGRDHIFTEHGTGIVTDKSSRATVFARAMGYLAQSPRFSPRFLVEVFPWPGFLSSPCSFPRVPCSSSRDDIPRREHTQGTEGGDVGEFKVVDIGGGLGHVSRALAEYATAKIQAGEEKNTTIRARSVTLSRCRFSFITQDTPDVVRQALASTTTPITSGQHRDLNEDQCEVDTQLTFQPHNFFTPQPVSTHGADVYLLRQILHDWSDKYAVRILRALIPGLKPGTKIIVNERIVAGRFEAACSLGSVEGEGEGEGVGNRCEAKSSAHYLVEREMRDYDLYMLAFQNARERTRAEWECLFTTADERFHLTAVRQPAGIKKSTLALLASSTIPFVAYSEPLLITRHAKPKTFASSNMATFHYFRLLPSELRALIWEMTAEPRSVDVLVIREYGTWGKPVKVVSPTPYLQSSTPAMKPAALEGPTNGVLFSPTQASHAMSGSTMRLTWSISETRTLTTYHHRIDS</sequence>
<protein>
    <recommendedName>
        <fullName evidence="9">O-methyltransferase domain-containing protein</fullName>
    </recommendedName>
</protein>
<dbReference type="PANTHER" id="PTHR43712">
    <property type="entry name" value="PUTATIVE (AFU_ORTHOLOGUE AFUA_4G14580)-RELATED"/>
    <property type="match status" value="1"/>
</dbReference>
<dbReference type="Proteomes" id="UP001610563">
    <property type="component" value="Unassembled WGS sequence"/>
</dbReference>
<evidence type="ECO:0000256" key="2">
    <source>
        <dbReference type="ARBA" id="ARBA00022679"/>
    </source>
</evidence>
<dbReference type="Gene3D" id="1.10.10.10">
    <property type="entry name" value="Winged helix-like DNA-binding domain superfamily/Winged helix DNA-binding domain"/>
    <property type="match status" value="1"/>
</dbReference>
<feature type="domain" description="2EXR" evidence="6">
    <location>
        <begin position="582"/>
        <end position="634"/>
    </location>
</feature>
<evidence type="ECO:0000313" key="7">
    <source>
        <dbReference type="EMBL" id="KAL2795457.1"/>
    </source>
</evidence>
<dbReference type="PANTHER" id="PTHR43712:SF12">
    <property type="entry name" value="STERIGMATOCYSTIN 8-O-METHYLTRANSFERASE"/>
    <property type="match status" value="1"/>
</dbReference>
<dbReference type="InterPro" id="IPR001077">
    <property type="entry name" value="COMT_C"/>
</dbReference>
<keyword evidence="3" id="KW-0949">S-adenosyl-L-methionine</keyword>
<dbReference type="EMBL" id="JBFTWV010000035">
    <property type="protein sequence ID" value="KAL2795457.1"/>
    <property type="molecule type" value="Genomic_DNA"/>
</dbReference>
<proteinExistence type="predicted"/>
<dbReference type="SUPFAM" id="SSF46785">
    <property type="entry name" value="Winged helix' DNA-binding domain"/>
    <property type="match status" value="1"/>
</dbReference>
<accession>A0ABR4G8V9</accession>
<dbReference type="InterPro" id="IPR036388">
    <property type="entry name" value="WH-like_DNA-bd_sf"/>
</dbReference>
<dbReference type="Pfam" id="PF20150">
    <property type="entry name" value="2EXR"/>
    <property type="match status" value="1"/>
</dbReference>
<comment type="caution">
    <text evidence="7">The sequence shown here is derived from an EMBL/GenBank/DDBJ whole genome shotgun (WGS) entry which is preliminary data.</text>
</comment>
<evidence type="ECO:0000256" key="4">
    <source>
        <dbReference type="SAM" id="MobiDB-lite"/>
    </source>
</evidence>
<dbReference type="InterPro" id="IPR016461">
    <property type="entry name" value="COMT-like"/>
</dbReference>
<evidence type="ECO:0000313" key="8">
    <source>
        <dbReference type="Proteomes" id="UP001610563"/>
    </source>
</evidence>
<dbReference type="InterPro" id="IPR029063">
    <property type="entry name" value="SAM-dependent_MTases_sf"/>
</dbReference>
<dbReference type="Pfam" id="PF00891">
    <property type="entry name" value="Methyltransf_2"/>
    <property type="match status" value="1"/>
</dbReference>
<evidence type="ECO:0008006" key="9">
    <source>
        <dbReference type="Google" id="ProtNLM"/>
    </source>
</evidence>